<organism evidence="1 2">
    <name type="scientific">Caerostris extrusa</name>
    <name type="common">Bark spider</name>
    <name type="synonym">Caerostris bankana</name>
    <dbReference type="NCBI Taxonomy" id="172846"/>
    <lineage>
        <taxon>Eukaryota</taxon>
        <taxon>Metazoa</taxon>
        <taxon>Ecdysozoa</taxon>
        <taxon>Arthropoda</taxon>
        <taxon>Chelicerata</taxon>
        <taxon>Arachnida</taxon>
        <taxon>Araneae</taxon>
        <taxon>Araneomorphae</taxon>
        <taxon>Entelegynae</taxon>
        <taxon>Araneoidea</taxon>
        <taxon>Araneidae</taxon>
        <taxon>Caerostris</taxon>
    </lineage>
</organism>
<dbReference type="EMBL" id="BPLR01016886">
    <property type="protein sequence ID" value="GIY87095.1"/>
    <property type="molecule type" value="Genomic_DNA"/>
</dbReference>
<dbReference type="Proteomes" id="UP001054945">
    <property type="component" value="Unassembled WGS sequence"/>
</dbReference>
<gene>
    <name evidence="1" type="ORF">CEXT_21181</name>
</gene>
<evidence type="ECO:0000313" key="1">
    <source>
        <dbReference type="EMBL" id="GIY87095.1"/>
    </source>
</evidence>
<keyword evidence="2" id="KW-1185">Reference proteome</keyword>
<dbReference type="AlphaFoldDB" id="A0AAV4WYT4"/>
<proteinExistence type="predicted"/>
<comment type="caution">
    <text evidence="1">The sequence shown here is derived from an EMBL/GenBank/DDBJ whole genome shotgun (WGS) entry which is preliminary data.</text>
</comment>
<accession>A0AAV4WYT4</accession>
<name>A0AAV4WYT4_CAEEX</name>
<reference evidence="1 2" key="1">
    <citation type="submission" date="2021-06" db="EMBL/GenBank/DDBJ databases">
        <title>Caerostris extrusa draft genome.</title>
        <authorList>
            <person name="Kono N."/>
            <person name="Arakawa K."/>
        </authorList>
    </citation>
    <scope>NUCLEOTIDE SEQUENCE [LARGE SCALE GENOMIC DNA]</scope>
</reference>
<sequence>MARPEVGILQKQSKKRQKRSKLGNKWLHFGELGLYVGEADVKRYRLSMSEPLLCRASTFSGYKRICLISLLSDGNTAASESSRSGAMADDKCLRCAVDHINGVPKKMLRTAQSQTNAVYGNLLLLSM</sequence>
<protein>
    <submittedName>
        <fullName evidence="1">Uncharacterized protein</fullName>
    </submittedName>
</protein>
<evidence type="ECO:0000313" key="2">
    <source>
        <dbReference type="Proteomes" id="UP001054945"/>
    </source>
</evidence>